<keyword evidence="2" id="KW-0472">Membrane</keyword>
<keyword evidence="4" id="KW-1185">Reference proteome</keyword>
<proteinExistence type="predicted"/>
<accession>A0A010Z010</accession>
<comment type="caution">
    <text evidence="3">The sequence shown here is derived from an EMBL/GenBank/DDBJ whole genome shotgun (WGS) entry which is preliminary data.</text>
</comment>
<feature type="region of interest" description="Disordered" evidence="1">
    <location>
        <begin position="173"/>
        <end position="240"/>
    </location>
</feature>
<feature type="transmembrane region" description="Helical" evidence="2">
    <location>
        <begin position="50"/>
        <end position="68"/>
    </location>
</feature>
<dbReference type="AlphaFoldDB" id="A0A010Z010"/>
<keyword evidence="2" id="KW-0812">Transmembrane</keyword>
<name>A0A010Z010_9ACTN</name>
<keyword evidence="2" id="KW-1133">Transmembrane helix</keyword>
<evidence type="ECO:0000256" key="1">
    <source>
        <dbReference type="SAM" id="MobiDB-lite"/>
    </source>
</evidence>
<sequence length="240" mass="25468">MGRYVKKRGDDAETQYWYPGEKVDWMQGAIAIGGGVIAGVAIRLVTDSTMWGAAVGFSVTAGLAGMYLGRRDARALAVTDTTRLSGLVLIGMAFLRALAKGSGAALAAIVISRAATPGIWTEWLLPLVPAVIGAVAHHLGMFYENLEKASQVQVKASESELAKFAAEMRKAKETQAAAPPVETPTEALPPVPERQDIPAASLPGEVDDKPRWPQRAGTESTGFHSESGAVFSRRRPADAR</sequence>
<evidence type="ECO:0000256" key="2">
    <source>
        <dbReference type="SAM" id="Phobius"/>
    </source>
</evidence>
<dbReference type="EMBL" id="JFBT01000001">
    <property type="protein sequence ID" value="EXG80768.1"/>
    <property type="molecule type" value="Genomic_DNA"/>
</dbReference>
<organism evidence="3 4">
    <name type="scientific">Cryptosporangium arvum DSM 44712</name>
    <dbReference type="NCBI Taxonomy" id="927661"/>
    <lineage>
        <taxon>Bacteria</taxon>
        <taxon>Bacillati</taxon>
        <taxon>Actinomycetota</taxon>
        <taxon>Actinomycetes</taxon>
        <taxon>Cryptosporangiales</taxon>
        <taxon>Cryptosporangiaceae</taxon>
        <taxon>Cryptosporangium</taxon>
    </lineage>
</organism>
<dbReference type="Proteomes" id="UP000021053">
    <property type="component" value="Unassembled WGS sequence"/>
</dbReference>
<feature type="transmembrane region" description="Helical" evidence="2">
    <location>
        <begin position="88"/>
        <end position="111"/>
    </location>
</feature>
<protein>
    <submittedName>
        <fullName evidence="3">Uncharacterized protein</fullName>
    </submittedName>
</protein>
<dbReference type="HOGENOM" id="CLU_1154923_0_0_11"/>
<evidence type="ECO:0000313" key="3">
    <source>
        <dbReference type="EMBL" id="EXG80768.1"/>
    </source>
</evidence>
<feature type="transmembrane region" description="Helical" evidence="2">
    <location>
        <begin position="25"/>
        <end position="44"/>
    </location>
</feature>
<reference evidence="3 4" key="1">
    <citation type="submission" date="2013-07" db="EMBL/GenBank/DDBJ databases">
        <authorList>
            <consortium name="DOE Joint Genome Institute"/>
            <person name="Eisen J."/>
            <person name="Huntemann M."/>
            <person name="Han J."/>
            <person name="Chen A."/>
            <person name="Kyrpides N."/>
            <person name="Mavromatis K."/>
            <person name="Markowitz V."/>
            <person name="Palaniappan K."/>
            <person name="Ivanova N."/>
            <person name="Schaumberg A."/>
            <person name="Pati A."/>
            <person name="Liolios K."/>
            <person name="Nordberg H.P."/>
            <person name="Cantor M.N."/>
            <person name="Hua S.X."/>
            <person name="Woyke T."/>
        </authorList>
    </citation>
    <scope>NUCLEOTIDE SEQUENCE [LARGE SCALE GENOMIC DNA]</scope>
    <source>
        <strain evidence="3 4">DSM 44712</strain>
    </source>
</reference>
<gene>
    <name evidence="3" type="ORF">CryarDRAFT_1858</name>
</gene>
<feature type="transmembrane region" description="Helical" evidence="2">
    <location>
        <begin position="123"/>
        <end position="143"/>
    </location>
</feature>
<feature type="compositionally biased region" description="Low complexity" evidence="1">
    <location>
        <begin position="174"/>
        <end position="186"/>
    </location>
</feature>
<evidence type="ECO:0000313" key="4">
    <source>
        <dbReference type="Proteomes" id="UP000021053"/>
    </source>
</evidence>